<feature type="region of interest" description="Disordered" evidence="1">
    <location>
        <begin position="1"/>
        <end position="26"/>
    </location>
</feature>
<sequence>MRGRSSLVNTGCSPPPGRLTSWPGARTQPAQVQGRLFFCSERTFLLERGCLFQVRPMRPRYSPASSTRRGGSTKGPSGPPSLPGSDSSRGGAEHPRSPPVDSDYPVRRGALEARVRHV</sequence>
<accession>A0AAV7VIN2</accession>
<gene>
    <name evidence="2" type="ORF">NDU88_005309</name>
</gene>
<evidence type="ECO:0000256" key="1">
    <source>
        <dbReference type="SAM" id="MobiDB-lite"/>
    </source>
</evidence>
<dbReference type="EMBL" id="JANPWB010000003">
    <property type="protein sequence ID" value="KAJ1201500.1"/>
    <property type="molecule type" value="Genomic_DNA"/>
</dbReference>
<proteinExistence type="predicted"/>
<evidence type="ECO:0000313" key="2">
    <source>
        <dbReference type="EMBL" id="KAJ1201500.1"/>
    </source>
</evidence>
<dbReference type="Proteomes" id="UP001066276">
    <property type="component" value="Chromosome 2_1"/>
</dbReference>
<name>A0AAV7VIN2_PLEWA</name>
<evidence type="ECO:0000313" key="3">
    <source>
        <dbReference type="Proteomes" id="UP001066276"/>
    </source>
</evidence>
<dbReference type="AlphaFoldDB" id="A0AAV7VIN2"/>
<feature type="region of interest" description="Disordered" evidence="1">
    <location>
        <begin position="56"/>
        <end position="118"/>
    </location>
</feature>
<keyword evidence="3" id="KW-1185">Reference proteome</keyword>
<feature type="compositionally biased region" description="Polar residues" evidence="1">
    <location>
        <begin position="1"/>
        <end position="12"/>
    </location>
</feature>
<feature type="compositionally biased region" description="Basic and acidic residues" evidence="1">
    <location>
        <begin position="104"/>
        <end position="118"/>
    </location>
</feature>
<feature type="compositionally biased region" description="Low complexity" evidence="1">
    <location>
        <begin position="65"/>
        <end position="76"/>
    </location>
</feature>
<comment type="caution">
    <text evidence="2">The sequence shown here is derived from an EMBL/GenBank/DDBJ whole genome shotgun (WGS) entry which is preliminary data.</text>
</comment>
<protein>
    <submittedName>
        <fullName evidence="2">Uncharacterized protein</fullName>
    </submittedName>
</protein>
<reference evidence="2" key="1">
    <citation type="journal article" date="2022" name="bioRxiv">
        <title>Sequencing and chromosome-scale assembly of the giantPleurodeles waltlgenome.</title>
        <authorList>
            <person name="Brown T."/>
            <person name="Elewa A."/>
            <person name="Iarovenko S."/>
            <person name="Subramanian E."/>
            <person name="Araus A.J."/>
            <person name="Petzold A."/>
            <person name="Susuki M."/>
            <person name="Suzuki K.-i.T."/>
            <person name="Hayashi T."/>
            <person name="Toyoda A."/>
            <person name="Oliveira C."/>
            <person name="Osipova E."/>
            <person name="Leigh N.D."/>
            <person name="Simon A."/>
            <person name="Yun M.H."/>
        </authorList>
    </citation>
    <scope>NUCLEOTIDE SEQUENCE</scope>
    <source>
        <strain evidence="2">20211129_DDA</strain>
        <tissue evidence="2">Liver</tissue>
    </source>
</reference>
<organism evidence="2 3">
    <name type="scientific">Pleurodeles waltl</name>
    <name type="common">Iberian ribbed newt</name>
    <dbReference type="NCBI Taxonomy" id="8319"/>
    <lineage>
        <taxon>Eukaryota</taxon>
        <taxon>Metazoa</taxon>
        <taxon>Chordata</taxon>
        <taxon>Craniata</taxon>
        <taxon>Vertebrata</taxon>
        <taxon>Euteleostomi</taxon>
        <taxon>Amphibia</taxon>
        <taxon>Batrachia</taxon>
        <taxon>Caudata</taxon>
        <taxon>Salamandroidea</taxon>
        <taxon>Salamandridae</taxon>
        <taxon>Pleurodelinae</taxon>
        <taxon>Pleurodeles</taxon>
    </lineage>
</organism>